<organism evidence="1 2">
    <name type="scientific">Myxozyma melibiosi</name>
    <dbReference type="NCBI Taxonomy" id="54550"/>
    <lineage>
        <taxon>Eukaryota</taxon>
        <taxon>Fungi</taxon>
        <taxon>Dikarya</taxon>
        <taxon>Ascomycota</taxon>
        <taxon>Saccharomycotina</taxon>
        <taxon>Lipomycetes</taxon>
        <taxon>Lipomycetales</taxon>
        <taxon>Lipomycetaceae</taxon>
        <taxon>Myxozyma</taxon>
    </lineage>
</organism>
<dbReference type="RefSeq" id="XP_064770772.1">
    <property type="nucleotide sequence ID" value="XM_064910361.1"/>
</dbReference>
<protein>
    <submittedName>
        <fullName evidence="1">Uncharacterized protein</fullName>
    </submittedName>
</protein>
<name>A0ABR1FD22_9ASCO</name>
<reference evidence="1 2" key="1">
    <citation type="submission" date="2024-03" db="EMBL/GenBank/DDBJ databases">
        <title>Genome-scale model development and genomic sequencing of the oleaginous clade Lipomyces.</title>
        <authorList>
            <consortium name="Lawrence Berkeley National Laboratory"/>
            <person name="Czajka J.J."/>
            <person name="Han Y."/>
            <person name="Kim J."/>
            <person name="Mondo S.J."/>
            <person name="Hofstad B.A."/>
            <person name="Robles A."/>
            <person name="Haridas S."/>
            <person name="Riley R."/>
            <person name="LaButti K."/>
            <person name="Pangilinan J."/>
            <person name="Andreopoulos W."/>
            <person name="Lipzen A."/>
            <person name="Yan J."/>
            <person name="Wang M."/>
            <person name="Ng V."/>
            <person name="Grigoriev I.V."/>
            <person name="Spatafora J.W."/>
            <person name="Magnuson J.K."/>
            <person name="Baker S.E."/>
            <person name="Pomraning K.R."/>
        </authorList>
    </citation>
    <scope>NUCLEOTIDE SEQUENCE [LARGE SCALE GENOMIC DNA]</scope>
    <source>
        <strain evidence="1 2">Phaff 52-87</strain>
    </source>
</reference>
<dbReference type="EMBL" id="JBBJBU010000001">
    <property type="protein sequence ID" value="KAK7207739.1"/>
    <property type="molecule type" value="Genomic_DNA"/>
</dbReference>
<dbReference type="GeneID" id="90035873"/>
<gene>
    <name evidence="1" type="ORF">BZA70DRAFT_23599</name>
</gene>
<comment type="caution">
    <text evidence="1">The sequence shown here is derived from an EMBL/GenBank/DDBJ whole genome shotgun (WGS) entry which is preliminary data.</text>
</comment>
<sequence>MYRMRVVVLVICLNVFAISLFVFSSHPVSARIAKSTADFVVGSNDNLQAKVVEEPIFTPHVVTKTVSTDIQEPTPVPPSYCLDPYKRPGYFFNPRVKKGREIAGFIASRFVPYYDDLLEREPPRSAQYPPPEGYDPTRNAELMFTEAEIPGDILRFAPINWLQLVHDYLYWIVHTEDGPSETIHRHIGELWEQIKWMQHRRVLLLADSVDRYMIVHLCEDLGLEAEDYLTPIRTGGRCVIEPLNFTVYYWHVPSMYTSRPDWWFSELIENVPFENRTENLFMKAGIDDVLGENGVAPDLIIYQSLLWDWKANQIGYRVSKGMSPYTDKFARPLFWSELDFYRARQQMFIEYFRGLFGPDVPMMYRAVAPLRDGGAPEIGLRQLDAMARLVASNHDIEVFEWGYSLLGHPEVYKDKMHVINSPQASLFINMMFYYLHRSLGGTEERGQVTRTPEQFMSVPGRTAGDAWRECNMYNVKVSSH</sequence>
<accession>A0ABR1FD22</accession>
<dbReference type="Proteomes" id="UP001498771">
    <property type="component" value="Unassembled WGS sequence"/>
</dbReference>
<evidence type="ECO:0000313" key="1">
    <source>
        <dbReference type="EMBL" id="KAK7207739.1"/>
    </source>
</evidence>
<evidence type="ECO:0000313" key="2">
    <source>
        <dbReference type="Proteomes" id="UP001498771"/>
    </source>
</evidence>
<proteinExistence type="predicted"/>
<keyword evidence="2" id="KW-1185">Reference proteome</keyword>